<keyword evidence="1" id="KW-0863">Zinc-finger</keyword>
<dbReference type="Gene3D" id="3.30.160.60">
    <property type="entry name" value="Classic Zinc Finger"/>
    <property type="match status" value="1"/>
</dbReference>
<feature type="region of interest" description="Disordered" evidence="2">
    <location>
        <begin position="582"/>
        <end position="741"/>
    </location>
</feature>
<keyword evidence="5" id="KW-1185">Reference proteome</keyword>
<feature type="region of interest" description="Disordered" evidence="2">
    <location>
        <begin position="173"/>
        <end position="222"/>
    </location>
</feature>
<feature type="compositionally biased region" description="Basic and acidic residues" evidence="2">
    <location>
        <begin position="597"/>
        <end position="612"/>
    </location>
</feature>
<evidence type="ECO:0000313" key="4">
    <source>
        <dbReference type="EMBL" id="GJE94407.1"/>
    </source>
</evidence>
<proteinExistence type="predicted"/>
<feature type="compositionally biased region" description="Low complexity" evidence="2">
    <location>
        <begin position="667"/>
        <end position="679"/>
    </location>
</feature>
<keyword evidence="1" id="KW-0479">Metal-binding</keyword>
<dbReference type="SUPFAM" id="SSF57667">
    <property type="entry name" value="beta-beta-alpha zinc fingers"/>
    <property type="match status" value="1"/>
</dbReference>
<reference evidence="4 5" key="1">
    <citation type="submission" date="2021-08" db="EMBL/GenBank/DDBJ databases">
        <title>Draft Genome Sequence of Phanerochaete sordida strain YK-624.</title>
        <authorList>
            <person name="Mori T."/>
            <person name="Dohra H."/>
            <person name="Suzuki T."/>
            <person name="Kawagishi H."/>
            <person name="Hirai H."/>
        </authorList>
    </citation>
    <scope>NUCLEOTIDE SEQUENCE [LARGE SCALE GENOMIC DNA]</scope>
    <source>
        <strain evidence="4 5">YK-624</strain>
    </source>
</reference>
<comment type="caution">
    <text evidence="4">The sequence shown here is derived from an EMBL/GenBank/DDBJ whole genome shotgun (WGS) entry which is preliminary data.</text>
</comment>
<organism evidence="4 5">
    <name type="scientific">Phanerochaete sordida</name>
    <dbReference type="NCBI Taxonomy" id="48140"/>
    <lineage>
        <taxon>Eukaryota</taxon>
        <taxon>Fungi</taxon>
        <taxon>Dikarya</taxon>
        <taxon>Basidiomycota</taxon>
        <taxon>Agaricomycotina</taxon>
        <taxon>Agaricomycetes</taxon>
        <taxon>Polyporales</taxon>
        <taxon>Phanerochaetaceae</taxon>
        <taxon>Phanerochaete</taxon>
    </lineage>
</organism>
<name>A0A9P3LHR0_9APHY</name>
<dbReference type="InterPro" id="IPR013087">
    <property type="entry name" value="Znf_C2H2_type"/>
</dbReference>
<feature type="compositionally biased region" description="Basic and acidic residues" evidence="2">
    <location>
        <begin position="296"/>
        <end position="305"/>
    </location>
</feature>
<dbReference type="EMBL" id="BPQB01000040">
    <property type="protein sequence ID" value="GJE94407.1"/>
    <property type="molecule type" value="Genomic_DNA"/>
</dbReference>
<gene>
    <name evidence="4" type="ORF">PsYK624_105760</name>
</gene>
<evidence type="ECO:0000259" key="3">
    <source>
        <dbReference type="PROSITE" id="PS50157"/>
    </source>
</evidence>
<feature type="compositionally biased region" description="Basic residues" evidence="2">
    <location>
        <begin position="642"/>
        <end position="654"/>
    </location>
</feature>
<evidence type="ECO:0000256" key="2">
    <source>
        <dbReference type="SAM" id="MobiDB-lite"/>
    </source>
</evidence>
<feature type="domain" description="C2H2-type" evidence="3">
    <location>
        <begin position="119"/>
        <end position="148"/>
    </location>
</feature>
<evidence type="ECO:0000313" key="5">
    <source>
        <dbReference type="Proteomes" id="UP000703269"/>
    </source>
</evidence>
<protein>
    <recommendedName>
        <fullName evidence="3">C2H2-type domain-containing protein</fullName>
    </recommendedName>
</protein>
<keyword evidence="1" id="KW-0862">Zinc</keyword>
<dbReference type="InterPro" id="IPR036236">
    <property type="entry name" value="Znf_C2H2_sf"/>
</dbReference>
<feature type="compositionally biased region" description="Basic and acidic residues" evidence="2">
    <location>
        <begin position="177"/>
        <end position="214"/>
    </location>
</feature>
<accession>A0A9P3LHR0</accession>
<dbReference type="GO" id="GO:0008270">
    <property type="term" value="F:zinc ion binding"/>
    <property type="evidence" value="ECO:0007669"/>
    <property type="project" value="UniProtKB-KW"/>
</dbReference>
<dbReference type="OrthoDB" id="427030at2759"/>
<feature type="compositionally biased region" description="Polar residues" evidence="2">
    <location>
        <begin position="346"/>
        <end position="367"/>
    </location>
</feature>
<feature type="compositionally biased region" description="Low complexity" evidence="2">
    <location>
        <begin position="632"/>
        <end position="641"/>
    </location>
</feature>
<evidence type="ECO:0000256" key="1">
    <source>
        <dbReference type="PROSITE-ProRule" id="PRU00042"/>
    </source>
</evidence>
<dbReference type="SMART" id="SM00355">
    <property type="entry name" value="ZnF_C2H2"/>
    <property type="match status" value="2"/>
</dbReference>
<dbReference type="Proteomes" id="UP000703269">
    <property type="component" value="Unassembled WGS sequence"/>
</dbReference>
<dbReference type="PROSITE" id="PS00028">
    <property type="entry name" value="ZINC_FINGER_C2H2_1"/>
    <property type="match status" value="1"/>
</dbReference>
<sequence>MARAGKKRVRSDNRYADSQHVPESGDAARPHPKRQSYVLPNPHSLVPVAQGEYSGMKVFCAVWLWLKRRFVRLVYHGLSKYVVRIPKVRCPGCYRLVTNGKSELLRHAFAHLPAKWRPFLCTIPGCGDSFAQPGQLKMHQNVHLSPPQKTYTECGLKDKNGVLCTKLFTHPSKASRHREAAHPEHNMSPKPPLPRDLREKKEPIPRGPREKKDAPSQNLRDYLAGGGWNVAFDGTLSDGFGPDGNGDTEPDVPADSLHRVEFLVCSPEEASVDTEPVSLSEGQSATAHGPVRRRPEHTSGNDNGRRGGHSPGPSAGTSALTPSSSDSSPLRTPSTYPDVFDFEGSPQKTCLAQTPGPQTVDNATNDRGQPLSLHGGLFATAPGPHAQHLHAASLSTAGPPLVSQPPSPTMSEGAAMPWPHQHYPYQPPSLLHPGEQVYWPVAGAGWTPSASNVAAPPDGAMWPQHPDWPPPSLLYYAPADPYAHAWTPGYPPMQYYPGYPGYPDQHSMGISTELLPAINNGQHDATTLARPGQAVERFIEQAAAAGHWTPQQYVGPTFEAPATFEPSAEHTLPSLIDSPMQMDAAQAQSQVPMEQDTVARDDQAARPEEPHARVSNVHSLLNDVEREPEPPRAAFPVAARVPRPRKTRKQRPKKPASTSSVATQVESDASSQPSSSSQDNVPGHDWPDQAPERSPVAPAPVPTSAAPLEWSPQPTACIFDGPVPRIASPEPLPPPPPGTIRYVPEPPWRDYRTVTMSAEACEVFDEPSTLCSSATSR</sequence>
<feature type="region of interest" description="Disordered" evidence="2">
    <location>
        <begin position="1"/>
        <end position="38"/>
    </location>
</feature>
<feature type="compositionally biased region" description="Polar residues" evidence="2">
    <location>
        <begin position="656"/>
        <end position="666"/>
    </location>
</feature>
<dbReference type="AlphaFoldDB" id="A0A9P3LHR0"/>
<dbReference type="PROSITE" id="PS50157">
    <property type="entry name" value="ZINC_FINGER_C2H2_2"/>
    <property type="match status" value="1"/>
</dbReference>
<feature type="region of interest" description="Disordered" evidence="2">
    <location>
        <begin position="269"/>
        <end position="375"/>
    </location>
</feature>
<feature type="compositionally biased region" description="Low complexity" evidence="2">
    <location>
        <begin position="317"/>
        <end position="335"/>
    </location>
</feature>